<dbReference type="GeneID" id="303486517"/>
<proteinExistence type="predicted"/>
<organism evidence="1 2">
    <name type="scientific">Blastomonas fulva</name>
    <dbReference type="NCBI Taxonomy" id="1550728"/>
    <lineage>
        <taxon>Bacteria</taxon>
        <taxon>Pseudomonadati</taxon>
        <taxon>Pseudomonadota</taxon>
        <taxon>Alphaproteobacteria</taxon>
        <taxon>Sphingomonadales</taxon>
        <taxon>Sphingomonadaceae</taxon>
        <taxon>Blastomonas</taxon>
    </lineage>
</organism>
<dbReference type="InterPro" id="IPR003673">
    <property type="entry name" value="CoA-Trfase_fam_III"/>
</dbReference>
<evidence type="ECO:0000313" key="2">
    <source>
        <dbReference type="Proteomes" id="UP000258016"/>
    </source>
</evidence>
<reference evidence="1 2" key="1">
    <citation type="submission" date="2017-03" db="EMBL/GenBank/DDBJ databases">
        <title>Complete genome sequence of Blastomonas fulva degrading microcsystin LR.</title>
        <authorList>
            <person name="Lee H.-g."/>
            <person name="Jin L."/>
            <person name="oh H.-M."/>
        </authorList>
    </citation>
    <scope>NUCLEOTIDE SEQUENCE [LARGE SCALE GENOMIC DNA]</scope>
    <source>
        <strain evidence="1 2">T2</strain>
    </source>
</reference>
<protein>
    <recommendedName>
        <fullName evidence="3">CoA transferase</fullName>
    </recommendedName>
</protein>
<dbReference type="Gene3D" id="3.40.50.10540">
    <property type="entry name" value="Crotonobetainyl-coa:carnitine coa-transferase, domain 1"/>
    <property type="match status" value="1"/>
</dbReference>
<dbReference type="Pfam" id="PF02515">
    <property type="entry name" value="CoA_transf_3"/>
    <property type="match status" value="1"/>
</dbReference>
<dbReference type="InterPro" id="IPR023606">
    <property type="entry name" value="CoA-Trfase_III_dom_1_sf"/>
</dbReference>
<dbReference type="EMBL" id="CP020083">
    <property type="protein sequence ID" value="ASR52281.1"/>
    <property type="molecule type" value="Genomic_DNA"/>
</dbReference>
<dbReference type="RefSeq" id="WP_117352627.1">
    <property type="nucleotide sequence ID" value="NZ_CP020083.1"/>
</dbReference>
<dbReference type="PANTHER" id="PTHR48228:SF5">
    <property type="entry name" value="ALPHA-METHYLACYL-COA RACEMASE"/>
    <property type="match status" value="1"/>
</dbReference>
<dbReference type="InterPro" id="IPR050509">
    <property type="entry name" value="CoA-transferase_III"/>
</dbReference>
<sequence length="328" mass="34630">MTAPLLLDAIADDARRIAALSRDMGRHVSIDPEMLLQRDIALQPPGLWSPNRHCRLVQARDGWMAVNLARQDDLASVAAWLECDDADAPWDAVIGLVKERATADLLERSILLGMPVSVVGEAPLAQASELHPATRPERALKVLDLSALWAGPLCGALLADAGLEVTKVQDPARPDPTAVATPVHHQRLNGRKSHVSMTLASSAVGAALDRCDVLITSARPHALARLGLTPDAVFDRHPQLIWVAITAHGFMGDNAMRVGFGDDTAAAGGLISRVDGAPSFLGDALADPLTGLRAAHLALRAIVEARAGLIDVALASSAADFARRAGLR</sequence>
<evidence type="ECO:0000313" key="1">
    <source>
        <dbReference type="EMBL" id="ASR52281.1"/>
    </source>
</evidence>
<keyword evidence="2" id="KW-1185">Reference proteome</keyword>
<dbReference type="Proteomes" id="UP000258016">
    <property type="component" value="Chromosome"/>
</dbReference>
<name>A0ABM6M8H5_9SPHN</name>
<dbReference type="PANTHER" id="PTHR48228">
    <property type="entry name" value="SUCCINYL-COA--D-CITRAMALATE COA-TRANSFERASE"/>
    <property type="match status" value="1"/>
</dbReference>
<evidence type="ECO:0008006" key="3">
    <source>
        <dbReference type="Google" id="ProtNLM"/>
    </source>
</evidence>
<accession>A0ABM6M8H5</accession>
<dbReference type="SUPFAM" id="SSF89796">
    <property type="entry name" value="CoA-transferase family III (CaiB/BaiF)"/>
    <property type="match status" value="1"/>
</dbReference>
<gene>
    <name evidence="1" type="ORF">B5J99_13125</name>
</gene>